<dbReference type="SUPFAM" id="SSF54826">
    <property type="entry name" value="Enolase N-terminal domain-like"/>
    <property type="match status" value="1"/>
</dbReference>
<keyword evidence="7" id="KW-1185">Reference proteome</keyword>
<evidence type="ECO:0000256" key="1">
    <source>
        <dbReference type="ARBA" id="ARBA00001946"/>
    </source>
</evidence>
<gene>
    <name evidence="6" type="ORF">O4U47_04735</name>
</gene>
<dbReference type="SMART" id="SM00922">
    <property type="entry name" value="MR_MLE"/>
    <property type="match status" value="1"/>
</dbReference>
<dbReference type="SUPFAM" id="SSF51604">
    <property type="entry name" value="Enolase C-terminal domain-like"/>
    <property type="match status" value="1"/>
</dbReference>
<dbReference type="Pfam" id="PF13378">
    <property type="entry name" value="MR_MLE_C"/>
    <property type="match status" value="1"/>
</dbReference>
<dbReference type="InterPro" id="IPR013341">
    <property type="entry name" value="Mandelate_racemase_N_dom"/>
</dbReference>
<dbReference type="Proteomes" id="UP001165685">
    <property type="component" value="Unassembled WGS sequence"/>
</dbReference>
<dbReference type="InterPro" id="IPR046945">
    <property type="entry name" value="RHMD-like"/>
</dbReference>
<evidence type="ECO:0000259" key="5">
    <source>
        <dbReference type="SMART" id="SM00922"/>
    </source>
</evidence>
<keyword evidence="3" id="KW-0460">Magnesium</keyword>
<dbReference type="Pfam" id="PF02746">
    <property type="entry name" value="MR_MLE_N"/>
    <property type="match status" value="1"/>
</dbReference>
<dbReference type="RefSeq" id="WP_270676298.1">
    <property type="nucleotide sequence ID" value="NZ_JAQFWP010000006.1"/>
</dbReference>
<name>A0ABT4TGG8_9ACTN</name>
<evidence type="ECO:0000256" key="4">
    <source>
        <dbReference type="SAM" id="MobiDB-lite"/>
    </source>
</evidence>
<sequence length="372" mass="38823">MGPTAPPDTAVRSTDAAAYRVPLPERESDATLTWGATTMVVVRVDIGEAQGLGYTYADATCADYARRVLGAAVHGGDGLDVPAAWDAMRRAVRNDGRPGLVSCAMSAVETALWDAAARAHGIALCRMFGRVRRAVPVYASGGFTGPEPLRAAERAGWWAQELGAHAVKIKIGGTPETGPEDPDPARIERAREAAGGAQVYADANGAYGAKRALRAGAVLDALGVAWFEEPVSSDDLDGLRRVRDGVRADVTAGEYGYHLPYLARMAGAGAVDCLQADVTRCGGFGTWFRAAAAAAGNGLAVSAHCAPALAVHAAVATHNVRHIEWFADHERVESALLDGAPRPVEGDLAPDPSAPGHGMRLKAADAERYRVG</sequence>
<protein>
    <submittedName>
        <fullName evidence="6">Mandelate racemase</fullName>
    </submittedName>
</protein>
<dbReference type="Gene3D" id="3.30.390.10">
    <property type="entry name" value="Enolase-like, N-terminal domain"/>
    <property type="match status" value="1"/>
</dbReference>
<dbReference type="InterPro" id="IPR036849">
    <property type="entry name" value="Enolase-like_C_sf"/>
</dbReference>
<dbReference type="InterPro" id="IPR029017">
    <property type="entry name" value="Enolase-like_N"/>
</dbReference>
<keyword evidence="2" id="KW-0479">Metal-binding</keyword>
<feature type="region of interest" description="Disordered" evidence="4">
    <location>
        <begin position="340"/>
        <end position="366"/>
    </location>
</feature>
<dbReference type="EMBL" id="JAQFWP010000006">
    <property type="protein sequence ID" value="MDA2803808.1"/>
    <property type="molecule type" value="Genomic_DNA"/>
</dbReference>
<dbReference type="InterPro" id="IPR029065">
    <property type="entry name" value="Enolase_C-like"/>
</dbReference>
<proteinExistence type="predicted"/>
<dbReference type="InterPro" id="IPR013342">
    <property type="entry name" value="Mandelate_racemase_C"/>
</dbReference>
<dbReference type="PANTHER" id="PTHR13794:SF58">
    <property type="entry name" value="MITOCHONDRIAL ENOLASE SUPERFAMILY MEMBER 1"/>
    <property type="match status" value="1"/>
</dbReference>
<accession>A0ABT4TGG8</accession>
<evidence type="ECO:0000256" key="2">
    <source>
        <dbReference type="ARBA" id="ARBA00022723"/>
    </source>
</evidence>
<reference evidence="6" key="1">
    <citation type="submission" date="2023-01" db="EMBL/GenBank/DDBJ databases">
        <title>Draft genome sequence of Nocardiopsis sp. LSu2-4 isolated from halophytes.</title>
        <authorList>
            <person name="Duangmal K."/>
            <person name="Chantavorakit T."/>
        </authorList>
    </citation>
    <scope>NUCLEOTIDE SEQUENCE</scope>
    <source>
        <strain evidence="6">LSu2-4</strain>
    </source>
</reference>
<dbReference type="Gene3D" id="3.20.20.120">
    <property type="entry name" value="Enolase-like C-terminal domain"/>
    <property type="match status" value="1"/>
</dbReference>
<organism evidence="6 7">
    <name type="scientific">Nocardiopsis suaedae</name>
    <dbReference type="NCBI Taxonomy" id="3018444"/>
    <lineage>
        <taxon>Bacteria</taxon>
        <taxon>Bacillati</taxon>
        <taxon>Actinomycetota</taxon>
        <taxon>Actinomycetes</taxon>
        <taxon>Streptosporangiales</taxon>
        <taxon>Nocardiopsidaceae</taxon>
        <taxon>Nocardiopsis</taxon>
    </lineage>
</organism>
<feature type="domain" description="Mandelate racemase/muconate lactonizing enzyme C-terminal" evidence="5">
    <location>
        <begin position="148"/>
        <end position="249"/>
    </location>
</feature>
<dbReference type="PANTHER" id="PTHR13794">
    <property type="entry name" value="ENOLASE SUPERFAMILY, MANDELATE RACEMASE"/>
    <property type="match status" value="1"/>
</dbReference>
<evidence type="ECO:0000256" key="3">
    <source>
        <dbReference type="ARBA" id="ARBA00022842"/>
    </source>
</evidence>
<evidence type="ECO:0000313" key="6">
    <source>
        <dbReference type="EMBL" id="MDA2803808.1"/>
    </source>
</evidence>
<comment type="cofactor">
    <cofactor evidence="1">
        <name>Mg(2+)</name>
        <dbReference type="ChEBI" id="CHEBI:18420"/>
    </cofactor>
</comment>
<dbReference type="SFLD" id="SFLDS00001">
    <property type="entry name" value="Enolase"/>
    <property type="match status" value="1"/>
</dbReference>
<evidence type="ECO:0000313" key="7">
    <source>
        <dbReference type="Proteomes" id="UP001165685"/>
    </source>
</evidence>
<comment type="caution">
    <text evidence="6">The sequence shown here is derived from an EMBL/GenBank/DDBJ whole genome shotgun (WGS) entry which is preliminary data.</text>
</comment>